<dbReference type="SUPFAM" id="SSF54292">
    <property type="entry name" value="2Fe-2S ferredoxin-like"/>
    <property type="match status" value="1"/>
</dbReference>
<reference evidence="9 10" key="2">
    <citation type="submission" date="2016-08" db="EMBL/GenBank/DDBJ databases">
        <title>Pervasive Adenine N6-methylation of Active Genes in Fungi.</title>
        <authorList>
            <consortium name="DOE Joint Genome Institute"/>
            <person name="Mondo S.J."/>
            <person name="Dannebaum R.O."/>
            <person name="Kuo R.C."/>
            <person name="Labutti K."/>
            <person name="Haridas S."/>
            <person name="Kuo A."/>
            <person name="Salamov A."/>
            <person name="Ahrendt S.R."/>
            <person name="Lipzen A."/>
            <person name="Sullivan W."/>
            <person name="Andreopoulos W.B."/>
            <person name="Clum A."/>
            <person name="Lindquist E."/>
            <person name="Daum C."/>
            <person name="Ramamoorthy G.K."/>
            <person name="Gryganskyi A."/>
            <person name="Culley D."/>
            <person name="Magnuson J.K."/>
            <person name="James T.Y."/>
            <person name="O'Malley M.A."/>
            <person name="Stajich J.E."/>
            <person name="Spatafora J.W."/>
            <person name="Visel A."/>
            <person name="Grigoriev I.V."/>
        </authorList>
    </citation>
    <scope>NUCLEOTIDE SEQUENCE [LARGE SCALE GENOMIC DNA]</scope>
    <source>
        <strain evidence="10">finn</strain>
    </source>
</reference>
<dbReference type="InterPro" id="IPR018298">
    <property type="entry name" value="Adrenodoxin_Fe-S_BS"/>
</dbReference>
<protein>
    <submittedName>
        <fullName evidence="9">Ferredoxin</fullName>
    </submittedName>
</protein>
<dbReference type="InterPro" id="IPR001041">
    <property type="entry name" value="2Fe-2S_ferredoxin-type"/>
</dbReference>
<keyword evidence="5" id="KW-0411">Iron-sulfur</keyword>
<dbReference type="Proteomes" id="UP000193719">
    <property type="component" value="Unassembled WGS sequence"/>
</dbReference>
<keyword evidence="3" id="KW-0479">Metal-binding</keyword>
<dbReference type="GO" id="GO:0009055">
    <property type="term" value="F:electron transfer activity"/>
    <property type="evidence" value="ECO:0007669"/>
    <property type="project" value="TreeGrafter"/>
</dbReference>
<feature type="transmembrane region" description="Helical" evidence="7">
    <location>
        <begin position="60"/>
        <end position="80"/>
    </location>
</feature>
<evidence type="ECO:0000256" key="6">
    <source>
        <dbReference type="ARBA" id="ARBA00034078"/>
    </source>
</evidence>
<keyword evidence="4" id="KW-0408">Iron</keyword>
<dbReference type="GO" id="GO:0016653">
    <property type="term" value="F:oxidoreductase activity, acting on NAD(P)H, heme protein as acceptor"/>
    <property type="evidence" value="ECO:0007669"/>
    <property type="project" value="EnsemblFungi"/>
</dbReference>
<sequence length="204" mass="23044">MSLSNILKATTGISLNSRNFFNKLNVPLRNSINFQPEIQNFNKIQLAKFSKSSILKLYDGLNLISFIIINKILILFYLFLKFSKFEYRYNRNKNGINITFITDGKKKTVQAKRGESLLDVTRENDIFLEGACEGSCACSTCHVIIDPEFYEKIEEPSEGEEDLLELAFGLTDTSRLGCQVRVTKAMDGMTVTIPSVTRNMAVDG</sequence>
<evidence type="ECO:0000313" key="9">
    <source>
        <dbReference type="EMBL" id="ORX43236.1"/>
    </source>
</evidence>
<keyword evidence="7" id="KW-1133">Transmembrane helix</keyword>
<name>A0A1Y1UXY3_9FUNG</name>
<accession>A0A1Y1UXY3</accession>
<dbReference type="PANTHER" id="PTHR23426">
    <property type="entry name" value="FERREDOXIN/ADRENODOXIN"/>
    <property type="match status" value="1"/>
</dbReference>
<feature type="domain" description="2Fe-2S ferredoxin-type" evidence="8">
    <location>
        <begin position="96"/>
        <end position="197"/>
    </location>
</feature>
<gene>
    <name evidence="9" type="ORF">BCR36DRAFT_373969</name>
</gene>
<dbReference type="AlphaFoldDB" id="A0A1Y1UXY3"/>
<dbReference type="PANTHER" id="PTHR23426:SF65">
    <property type="entry name" value="FERREDOXIN-2, MITOCHONDRIAL"/>
    <property type="match status" value="1"/>
</dbReference>
<dbReference type="PROSITE" id="PS00814">
    <property type="entry name" value="ADX"/>
    <property type="match status" value="1"/>
</dbReference>
<dbReference type="GO" id="GO:0016226">
    <property type="term" value="P:iron-sulfur cluster assembly"/>
    <property type="evidence" value="ECO:0007669"/>
    <property type="project" value="EnsemblFungi"/>
</dbReference>
<dbReference type="CDD" id="cd00207">
    <property type="entry name" value="fer2"/>
    <property type="match status" value="1"/>
</dbReference>
<dbReference type="InterPro" id="IPR036010">
    <property type="entry name" value="2Fe-2S_ferredoxin-like_sf"/>
</dbReference>
<dbReference type="GO" id="GO:0046872">
    <property type="term" value="F:metal ion binding"/>
    <property type="evidence" value="ECO:0007669"/>
    <property type="project" value="UniProtKB-KW"/>
</dbReference>
<dbReference type="GO" id="GO:0005759">
    <property type="term" value="C:mitochondrial matrix"/>
    <property type="evidence" value="ECO:0007669"/>
    <property type="project" value="EnsemblFungi"/>
</dbReference>
<keyword evidence="7" id="KW-0472">Membrane</keyword>
<dbReference type="EMBL" id="MCFH01000054">
    <property type="protein sequence ID" value="ORX43236.1"/>
    <property type="molecule type" value="Genomic_DNA"/>
</dbReference>
<dbReference type="OrthoDB" id="268593at2759"/>
<keyword evidence="10" id="KW-1185">Reference proteome</keyword>
<dbReference type="PROSITE" id="PS51085">
    <property type="entry name" value="2FE2S_FER_2"/>
    <property type="match status" value="1"/>
</dbReference>
<dbReference type="Gene3D" id="3.10.20.30">
    <property type="match status" value="1"/>
</dbReference>
<evidence type="ECO:0000256" key="5">
    <source>
        <dbReference type="ARBA" id="ARBA00023014"/>
    </source>
</evidence>
<dbReference type="STRING" id="1754191.A0A1Y1UXY3"/>
<evidence type="ECO:0000313" key="10">
    <source>
        <dbReference type="Proteomes" id="UP000193719"/>
    </source>
</evidence>
<keyword evidence="2" id="KW-0001">2Fe-2S</keyword>
<dbReference type="GO" id="GO:0006784">
    <property type="term" value="P:heme A biosynthetic process"/>
    <property type="evidence" value="ECO:0007669"/>
    <property type="project" value="EnsemblFungi"/>
</dbReference>
<proteinExistence type="inferred from homology"/>
<evidence type="ECO:0000256" key="2">
    <source>
        <dbReference type="ARBA" id="ARBA00022714"/>
    </source>
</evidence>
<dbReference type="GO" id="GO:0006744">
    <property type="term" value="P:ubiquinone biosynthetic process"/>
    <property type="evidence" value="ECO:0007669"/>
    <property type="project" value="EnsemblFungi"/>
</dbReference>
<comment type="similarity">
    <text evidence="1">Belongs to the adrenodoxin/putidaredoxin family.</text>
</comment>
<dbReference type="GO" id="GO:0140647">
    <property type="term" value="P:P450-containing electron transport chain"/>
    <property type="evidence" value="ECO:0007669"/>
    <property type="project" value="InterPro"/>
</dbReference>
<evidence type="ECO:0000256" key="4">
    <source>
        <dbReference type="ARBA" id="ARBA00023004"/>
    </source>
</evidence>
<reference evidence="9 10" key="1">
    <citation type="submission" date="2016-08" db="EMBL/GenBank/DDBJ databases">
        <title>Genomes of anaerobic fungi encode conserved fungal cellulosomes for biomass hydrolysis.</title>
        <authorList>
            <consortium name="DOE Joint Genome Institute"/>
            <person name="Haitjema C.H."/>
            <person name="Gilmore S.P."/>
            <person name="Henske J.K."/>
            <person name="Solomon K.V."/>
            <person name="De Groot R."/>
            <person name="Kuo A."/>
            <person name="Mondo S.J."/>
            <person name="Salamov A.A."/>
            <person name="Labutti K."/>
            <person name="Zhao Z."/>
            <person name="Chiniquy J."/>
            <person name="Barry K."/>
            <person name="Brewer H.M."/>
            <person name="Purvine S.O."/>
            <person name="Wright A.T."/>
            <person name="Boxma B."/>
            <person name="Van Alen T."/>
            <person name="Hackstein J.H."/>
            <person name="Baker S.E."/>
            <person name="Grigoriev I.V."/>
            <person name="O'Malley M.A."/>
        </authorList>
    </citation>
    <scope>NUCLEOTIDE SEQUENCE [LARGE SCALE GENOMIC DNA]</scope>
    <source>
        <strain evidence="10">finn</strain>
    </source>
</reference>
<comment type="caution">
    <text evidence="9">The sequence shown here is derived from an EMBL/GenBank/DDBJ whole genome shotgun (WGS) entry which is preliminary data.</text>
</comment>
<evidence type="ECO:0000256" key="3">
    <source>
        <dbReference type="ARBA" id="ARBA00022723"/>
    </source>
</evidence>
<evidence type="ECO:0000259" key="8">
    <source>
        <dbReference type="PROSITE" id="PS51085"/>
    </source>
</evidence>
<dbReference type="GO" id="GO:0051537">
    <property type="term" value="F:2 iron, 2 sulfur cluster binding"/>
    <property type="evidence" value="ECO:0007669"/>
    <property type="project" value="UniProtKB-KW"/>
</dbReference>
<keyword evidence="7" id="KW-0812">Transmembrane</keyword>
<dbReference type="InterPro" id="IPR012675">
    <property type="entry name" value="Beta-grasp_dom_sf"/>
</dbReference>
<evidence type="ECO:0000256" key="7">
    <source>
        <dbReference type="SAM" id="Phobius"/>
    </source>
</evidence>
<evidence type="ECO:0000256" key="1">
    <source>
        <dbReference type="ARBA" id="ARBA00010914"/>
    </source>
</evidence>
<dbReference type="PRINTS" id="PR00355">
    <property type="entry name" value="ADRENODOXIN"/>
</dbReference>
<comment type="cofactor">
    <cofactor evidence="6">
        <name>[2Fe-2S] cluster</name>
        <dbReference type="ChEBI" id="CHEBI:190135"/>
    </cofactor>
</comment>
<dbReference type="Pfam" id="PF00111">
    <property type="entry name" value="Fer2"/>
    <property type="match status" value="1"/>
</dbReference>
<organism evidence="9 10">
    <name type="scientific">Piromyces finnis</name>
    <dbReference type="NCBI Taxonomy" id="1754191"/>
    <lineage>
        <taxon>Eukaryota</taxon>
        <taxon>Fungi</taxon>
        <taxon>Fungi incertae sedis</taxon>
        <taxon>Chytridiomycota</taxon>
        <taxon>Chytridiomycota incertae sedis</taxon>
        <taxon>Neocallimastigomycetes</taxon>
        <taxon>Neocallimastigales</taxon>
        <taxon>Neocallimastigaceae</taxon>
        <taxon>Piromyces</taxon>
    </lineage>
</organism>
<dbReference type="InterPro" id="IPR001055">
    <property type="entry name" value="Adrenodoxin-like"/>
</dbReference>